<dbReference type="EMBL" id="CP036287">
    <property type="protein sequence ID" value="QDU66309.1"/>
    <property type="molecule type" value="Genomic_DNA"/>
</dbReference>
<dbReference type="CDD" id="cd16148">
    <property type="entry name" value="sulfatase_like"/>
    <property type="match status" value="1"/>
</dbReference>
<reference evidence="2 3" key="1">
    <citation type="submission" date="2019-02" db="EMBL/GenBank/DDBJ databases">
        <title>Deep-cultivation of Planctomycetes and their phenomic and genomic characterization uncovers novel biology.</title>
        <authorList>
            <person name="Wiegand S."/>
            <person name="Jogler M."/>
            <person name="Boedeker C."/>
            <person name="Pinto D."/>
            <person name="Vollmers J."/>
            <person name="Rivas-Marin E."/>
            <person name="Kohn T."/>
            <person name="Peeters S.H."/>
            <person name="Heuer A."/>
            <person name="Rast P."/>
            <person name="Oberbeckmann S."/>
            <person name="Bunk B."/>
            <person name="Jeske O."/>
            <person name="Meyerdierks A."/>
            <person name="Storesund J.E."/>
            <person name="Kallscheuer N."/>
            <person name="Luecker S."/>
            <person name="Lage O.M."/>
            <person name="Pohl T."/>
            <person name="Merkel B.J."/>
            <person name="Hornburger P."/>
            <person name="Mueller R.-W."/>
            <person name="Bruemmer F."/>
            <person name="Labrenz M."/>
            <person name="Spormann A.M."/>
            <person name="Op den Camp H."/>
            <person name="Overmann J."/>
            <person name="Amann R."/>
            <person name="Jetten M.S.M."/>
            <person name="Mascher T."/>
            <person name="Medema M.H."/>
            <person name="Devos D.P."/>
            <person name="Kaster A.-K."/>
            <person name="Ovreas L."/>
            <person name="Rohde M."/>
            <person name="Galperin M.Y."/>
            <person name="Jogler C."/>
        </authorList>
    </citation>
    <scope>NUCLEOTIDE SEQUENCE [LARGE SCALE GENOMIC DNA]</scope>
    <source>
        <strain evidence="2 3">Pla133</strain>
    </source>
</reference>
<keyword evidence="3" id="KW-1185">Reference proteome</keyword>
<dbReference type="SUPFAM" id="SSF53649">
    <property type="entry name" value="Alkaline phosphatase-like"/>
    <property type="match status" value="1"/>
</dbReference>
<dbReference type="InterPro" id="IPR052701">
    <property type="entry name" value="GAG_Ulvan_Degrading_Sulfatases"/>
</dbReference>
<dbReference type="AlphaFoldDB" id="A0A518BH48"/>
<dbReference type="InterPro" id="IPR017850">
    <property type="entry name" value="Alkaline_phosphatase_core_sf"/>
</dbReference>
<dbReference type="PANTHER" id="PTHR43751:SF3">
    <property type="entry name" value="SULFATASE N-TERMINAL DOMAIN-CONTAINING PROTEIN"/>
    <property type="match status" value="1"/>
</dbReference>
<gene>
    <name evidence="2" type="ORF">Pla133_13780</name>
</gene>
<proteinExistence type="predicted"/>
<dbReference type="InterPro" id="IPR000917">
    <property type="entry name" value="Sulfatase_N"/>
</dbReference>
<evidence type="ECO:0000313" key="2">
    <source>
        <dbReference type="EMBL" id="QDU66309.1"/>
    </source>
</evidence>
<dbReference type="Pfam" id="PF00884">
    <property type="entry name" value="Sulfatase"/>
    <property type="match status" value="1"/>
</dbReference>
<dbReference type="Gene3D" id="3.30.1120.10">
    <property type="match status" value="1"/>
</dbReference>
<dbReference type="RefSeq" id="WP_145063826.1">
    <property type="nucleotide sequence ID" value="NZ_CP036287.1"/>
</dbReference>
<dbReference type="PANTHER" id="PTHR43751">
    <property type="entry name" value="SULFATASE"/>
    <property type="match status" value="1"/>
</dbReference>
<sequence length="812" mass="88149">MVIGTTEGSAVPAGRWGCPSASLWRPLAASLALLLASCGKPVPPGPPTAIHLDPRLDGGVSPARAFADAERLVGEWVLGEDPASFGPWRLVGAAATPGVRSSGVLIRGELDLESHPALEYVGAADAAAFNVIEVDLVVGRTVRSSLAWYLPGGARATQQAELRGSAQVQTLRLSMVEMHQWRGELSNLRLEPSSGVRAPIELVAIRHIHRSFEPGASPSDPSGELSGDGGVIDIDGEAYRAWPMALDDPLTCEAVVPPGGQLVFATGLLGGALELPLSLIVSVAPVDGSSGRREQVLVHPYPRPGEHRAWHRCRVDLTALEGQSVELEFLVRLDGELRERSLDRALAVIGSPLLVGEFGAARPPNVVLVTLDTTRFDALGSSFTGEAPQPGVHTPFLDELAARSLVFTDAWSAGNSTQPSHASILTGLSIQDHALFDNYGVLDPSVTTLAEILRSHGYYTAGAVSFEAIGESSGFAQGFDRFGPPQPGSNLDGRDVIDVARRWIDEWDEAGERPFFLWVHLYDPHTPYLLPDGALEDYLRGTGLELPPRRVEPPTLFEPDIYPPDLDFLQGINSREHVEFLYRVEVAYADRLLSELFGAIDAVGQMDRTLAVITADHGEHLGERKTYYSHRGLTPETLHVPLLVKLPNSVEGEYVAERVTTRDVVPTIVAQLGLDQVDPRRDLVAVARAGADPERVFWFEHASGHQVGCRDDRYHFITTLRDGFTFGVEIDEVEGRTVMRKLPLPNGSCSLYDWRADPGLTHDLAPKEPELVAEYLAKLEAYRASARPFERAARDLTEAQQDQLRALGYAGD</sequence>
<evidence type="ECO:0000313" key="3">
    <source>
        <dbReference type="Proteomes" id="UP000316921"/>
    </source>
</evidence>
<evidence type="ECO:0000259" key="1">
    <source>
        <dbReference type="Pfam" id="PF00884"/>
    </source>
</evidence>
<dbReference type="Gene3D" id="3.40.720.10">
    <property type="entry name" value="Alkaline Phosphatase, subunit A"/>
    <property type="match status" value="1"/>
</dbReference>
<organism evidence="2 3">
    <name type="scientific">Engelhardtia mirabilis</name>
    <dbReference type="NCBI Taxonomy" id="2528011"/>
    <lineage>
        <taxon>Bacteria</taxon>
        <taxon>Pseudomonadati</taxon>
        <taxon>Planctomycetota</taxon>
        <taxon>Planctomycetia</taxon>
        <taxon>Planctomycetia incertae sedis</taxon>
        <taxon>Engelhardtia</taxon>
    </lineage>
</organism>
<name>A0A518BH48_9BACT</name>
<feature type="domain" description="Sulfatase N-terminal" evidence="1">
    <location>
        <begin position="364"/>
        <end position="673"/>
    </location>
</feature>
<dbReference type="KEGG" id="pbap:Pla133_13780"/>
<dbReference type="Proteomes" id="UP000316921">
    <property type="component" value="Chromosome"/>
</dbReference>
<accession>A0A518BH48</accession>
<protein>
    <submittedName>
        <fullName evidence="2">Sulfatase</fullName>
    </submittedName>
</protein>